<dbReference type="EMBL" id="VTFX01000001">
    <property type="protein sequence ID" value="KAD4060651.1"/>
    <property type="molecule type" value="Genomic_DNA"/>
</dbReference>
<sequence length="412" mass="41645">MGAAPASIAVAGGGISGFSAVRELRRQGYTGTLHLVDAAGLPYDRPPLSKAFLAGTLDRPALQLAPARWYEDNGTSVIADTVDTLEPGNGMGPPVLTLGSGRELAADVVLLATGARARRLPLPGMDLPRVFTLRSAGDAELLREQLAPGAHLVILGAGLIGAEVAGTARALGAAVTLVDPAELPSAQAVGPEMAHYLQGLHAAHGTTCVRGTAAAITPDGAGVTVELADGGRLRATAVLVAAGSEPETALAEAAGLAVDGGVLVDGSGQTSHPRIFAAGDSSRHRNPDGRPGRRFEHWDAARRTGEAAAAGMLGIDPPAGAVDWFWSDRYGVHLEVAGSMAAPGQSVLRGGPGPGFTAFRLGPDGTLAGVAAVDGGTAVRAGRKLIETGRLLDPAQLADPAVDLRRLARGKA</sequence>
<feature type="domain" description="FAD/NAD(P)-binding" evidence="6">
    <location>
        <begin position="7"/>
        <end position="305"/>
    </location>
</feature>
<dbReference type="Gene3D" id="3.50.50.60">
    <property type="entry name" value="FAD/NAD(P)-binding domain"/>
    <property type="match status" value="2"/>
</dbReference>
<dbReference type="Pfam" id="PF14759">
    <property type="entry name" value="Reductase_C"/>
    <property type="match status" value="1"/>
</dbReference>
<comment type="cofactor">
    <cofactor evidence="1">
        <name>FAD</name>
        <dbReference type="ChEBI" id="CHEBI:57692"/>
    </cofactor>
</comment>
<keyword evidence="3" id="KW-0274">FAD</keyword>
<dbReference type="InterPro" id="IPR028202">
    <property type="entry name" value="Reductase_C"/>
</dbReference>
<feature type="domain" description="Reductase C-terminal" evidence="7">
    <location>
        <begin position="324"/>
        <end position="408"/>
    </location>
</feature>
<dbReference type="PRINTS" id="PR00368">
    <property type="entry name" value="FADPNR"/>
</dbReference>
<evidence type="ECO:0000256" key="2">
    <source>
        <dbReference type="ARBA" id="ARBA00022630"/>
    </source>
</evidence>
<dbReference type="InterPro" id="IPR050446">
    <property type="entry name" value="FAD-oxidoreductase/Apoptosis"/>
</dbReference>
<reference evidence="8 9" key="1">
    <citation type="submission" date="2019-08" db="EMBL/GenBank/DDBJ databases">
        <title>Arthrobacter sp. nov., isolated from plateau pika and Tibetan wild ass.</title>
        <authorList>
            <person name="Ge Y."/>
        </authorList>
    </citation>
    <scope>NUCLEOTIDE SEQUENCE [LARGE SCALE GENOMIC DNA]</scope>
    <source>
        <strain evidence="8 9">785</strain>
    </source>
</reference>
<evidence type="ECO:0000313" key="8">
    <source>
        <dbReference type="EMBL" id="KAD4060651.1"/>
    </source>
</evidence>
<dbReference type="Gene3D" id="3.30.390.30">
    <property type="match status" value="1"/>
</dbReference>
<feature type="region of interest" description="Disordered" evidence="5">
    <location>
        <begin position="274"/>
        <end position="293"/>
    </location>
</feature>
<evidence type="ECO:0000256" key="5">
    <source>
        <dbReference type="SAM" id="MobiDB-lite"/>
    </source>
</evidence>
<evidence type="ECO:0000256" key="4">
    <source>
        <dbReference type="ARBA" id="ARBA00023002"/>
    </source>
</evidence>
<evidence type="ECO:0000256" key="1">
    <source>
        <dbReference type="ARBA" id="ARBA00001974"/>
    </source>
</evidence>
<evidence type="ECO:0000259" key="7">
    <source>
        <dbReference type="Pfam" id="PF14759"/>
    </source>
</evidence>
<gene>
    <name evidence="8" type="ORF">GD627_03045</name>
</gene>
<dbReference type="PANTHER" id="PTHR43557:SF2">
    <property type="entry name" value="RIESKE DOMAIN-CONTAINING PROTEIN-RELATED"/>
    <property type="match status" value="1"/>
</dbReference>
<dbReference type="PRINTS" id="PR00411">
    <property type="entry name" value="PNDRDTASEI"/>
</dbReference>
<dbReference type="GO" id="GO:0016651">
    <property type="term" value="F:oxidoreductase activity, acting on NAD(P)H"/>
    <property type="evidence" value="ECO:0007669"/>
    <property type="project" value="TreeGrafter"/>
</dbReference>
<comment type="caution">
    <text evidence="8">The sequence shown here is derived from an EMBL/GenBank/DDBJ whole genome shotgun (WGS) entry which is preliminary data.</text>
</comment>
<evidence type="ECO:0000313" key="9">
    <source>
        <dbReference type="Proteomes" id="UP000326852"/>
    </source>
</evidence>
<dbReference type="AlphaFoldDB" id="A0A5N6MWK6"/>
<dbReference type="Proteomes" id="UP000326852">
    <property type="component" value="Unassembled WGS sequence"/>
</dbReference>
<proteinExistence type="predicted"/>
<dbReference type="PANTHER" id="PTHR43557">
    <property type="entry name" value="APOPTOSIS-INDUCING FACTOR 1"/>
    <property type="match status" value="1"/>
</dbReference>
<keyword evidence="2" id="KW-0285">Flavoprotein</keyword>
<keyword evidence="9" id="KW-1185">Reference proteome</keyword>
<dbReference type="InterPro" id="IPR036188">
    <property type="entry name" value="FAD/NAD-bd_sf"/>
</dbReference>
<evidence type="ECO:0000259" key="6">
    <source>
        <dbReference type="Pfam" id="PF07992"/>
    </source>
</evidence>
<feature type="compositionally biased region" description="Basic and acidic residues" evidence="5">
    <location>
        <begin position="281"/>
        <end position="293"/>
    </location>
</feature>
<name>A0A5N6MWK6_9MICC</name>
<protein>
    <recommendedName>
        <fullName evidence="10">Ferredoxin reductase</fullName>
    </recommendedName>
</protein>
<evidence type="ECO:0000256" key="3">
    <source>
        <dbReference type="ARBA" id="ARBA00022827"/>
    </source>
</evidence>
<evidence type="ECO:0008006" key="10">
    <source>
        <dbReference type="Google" id="ProtNLM"/>
    </source>
</evidence>
<keyword evidence="4" id="KW-0560">Oxidoreductase</keyword>
<dbReference type="SUPFAM" id="SSF55424">
    <property type="entry name" value="FAD/NAD-linked reductases, dimerisation (C-terminal) domain"/>
    <property type="match status" value="1"/>
</dbReference>
<dbReference type="Pfam" id="PF07992">
    <property type="entry name" value="Pyr_redox_2"/>
    <property type="match status" value="1"/>
</dbReference>
<dbReference type="SUPFAM" id="SSF51905">
    <property type="entry name" value="FAD/NAD(P)-binding domain"/>
    <property type="match status" value="1"/>
</dbReference>
<organism evidence="8 9">
    <name type="scientific">Arthrobacter yangruifuii</name>
    <dbReference type="NCBI Taxonomy" id="2606616"/>
    <lineage>
        <taxon>Bacteria</taxon>
        <taxon>Bacillati</taxon>
        <taxon>Actinomycetota</taxon>
        <taxon>Actinomycetes</taxon>
        <taxon>Micrococcales</taxon>
        <taxon>Micrococcaceae</taxon>
        <taxon>Arthrobacter</taxon>
    </lineage>
</organism>
<dbReference type="GO" id="GO:0005737">
    <property type="term" value="C:cytoplasm"/>
    <property type="evidence" value="ECO:0007669"/>
    <property type="project" value="TreeGrafter"/>
</dbReference>
<dbReference type="InterPro" id="IPR016156">
    <property type="entry name" value="FAD/NAD-linked_Rdtase_dimer_sf"/>
</dbReference>
<accession>A0A5N6MWK6</accession>
<dbReference type="InterPro" id="IPR023753">
    <property type="entry name" value="FAD/NAD-binding_dom"/>
</dbReference>